<dbReference type="InterPro" id="IPR002477">
    <property type="entry name" value="Peptidoglycan-bd-like"/>
</dbReference>
<feature type="domain" description="Peptidoglycan binding-like" evidence="2">
    <location>
        <begin position="522"/>
        <end position="582"/>
    </location>
</feature>
<evidence type="ECO:0000256" key="1">
    <source>
        <dbReference type="ARBA" id="ARBA00010646"/>
    </source>
</evidence>
<dbReference type="Pfam" id="PF01471">
    <property type="entry name" value="PG_binding_1"/>
    <property type="match status" value="3"/>
</dbReference>
<organism evidence="3 4">
    <name type="scientific">Clostridium zeae</name>
    <dbReference type="NCBI Taxonomy" id="2759022"/>
    <lineage>
        <taxon>Bacteria</taxon>
        <taxon>Bacillati</taxon>
        <taxon>Bacillota</taxon>
        <taxon>Clostridia</taxon>
        <taxon>Eubacteriales</taxon>
        <taxon>Clostridiaceae</taxon>
        <taxon>Clostridium</taxon>
    </lineage>
</organism>
<keyword evidence="4" id="KW-1185">Reference proteome</keyword>
<proteinExistence type="inferred from homology"/>
<dbReference type="InterPro" id="IPR002053">
    <property type="entry name" value="Glyco_hydro_25"/>
</dbReference>
<dbReference type="Gene3D" id="3.20.20.80">
    <property type="entry name" value="Glycosidases"/>
    <property type="match status" value="1"/>
</dbReference>
<dbReference type="Proteomes" id="UP000663802">
    <property type="component" value="Unassembled WGS sequence"/>
</dbReference>
<dbReference type="InterPro" id="IPR036366">
    <property type="entry name" value="PGBDSf"/>
</dbReference>
<dbReference type="EMBL" id="BMBA01000004">
    <property type="protein sequence ID" value="GFZ33191.1"/>
    <property type="molecule type" value="Genomic_DNA"/>
</dbReference>
<dbReference type="PANTHER" id="PTHR34135">
    <property type="entry name" value="LYSOZYME"/>
    <property type="match status" value="1"/>
</dbReference>
<dbReference type="SUPFAM" id="SSF51445">
    <property type="entry name" value="(Trans)glycosidases"/>
    <property type="match status" value="1"/>
</dbReference>
<evidence type="ECO:0000313" key="3">
    <source>
        <dbReference type="EMBL" id="GFZ33191.1"/>
    </source>
</evidence>
<protein>
    <recommendedName>
        <fullName evidence="2">Peptidoglycan binding-like domain-containing protein</fullName>
    </recommendedName>
</protein>
<evidence type="ECO:0000313" key="4">
    <source>
        <dbReference type="Proteomes" id="UP000663802"/>
    </source>
</evidence>
<dbReference type="PANTHER" id="PTHR34135:SF2">
    <property type="entry name" value="LYSOZYME"/>
    <property type="match status" value="1"/>
</dbReference>
<accession>A0ABQ1EEJ6</accession>
<feature type="domain" description="Peptidoglycan binding-like" evidence="2">
    <location>
        <begin position="327"/>
        <end position="387"/>
    </location>
</feature>
<dbReference type="InterPro" id="IPR017853">
    <property type="entry name" value="GH"/>
</dbReference>
<comment type="caution">
    <text evidence="3">The sequence shown here is derived from an EMBL/GenBank/DDBJ whole genome shotgun (WGS) entry which is preliminary data.</text>
</comment>
<sequence length="908" mass="101161">MGIGYLKIQARTGNDALPVKDAYVVIKDNTGKTLYQLRTDASGNTQKISLYAPDKYHTLNPNDPGPFYATYEVNVIYSEKFVTETIHNVQVYDTIESILPVSMLPLPVEPTQLLKVVNIPPPTVQSSIQRRQVSPPIPFALREVVIPDYITVHLGTPASSARDVRVKFADYIKNVASSEIYPTWPQASLEANIYAQISFALNRVFTEWYRSRGYYFDITNSTALDQAFVEGRDIYANISIIVDGIFNSFIRRTGRLEPFFAQFCNGTTVTCPGLSQWGTVTLANQGMTPLEILRNYYPNDIIIVTSNNIAGITESYPGTPLSDGSVGSDVRLMQRYLNRIRANYPNIPQIASPNGIFAADTTKAVKTFQSVFNLNEDGIIDRATWYKIVQIFVGVANLASLDSEGERIGLGAAPPTIVLMEGSRGSYVIELQFILDFIAQFYSTVPPVIQDGVFRSTTTTSVIAFQNTFGLTADGIVGPATWDMLYNVYKGIEENVDIPEVTPPPTLPSPPFPGTLLKLGSSGEDVLLMQQFLNVISSAYTSIPKLVEDGNFGSMTQSAVIEFQRLFGLVVDGVIGPITWDRIVSEHNRIIYEENNQDKNPKSLFGIDINEYTQSVQFNIIATKIDFLYLRASGSGTGNFRVDKKFLEFAASSRNYGIPVGAYHYGVPSYDLTDADRQCDDFINILQEGFGNGDYGDLFPVLDVETPVDKSITTATLVNWIDRFRKRFESKTRRRLMLYTGLFFIELYDNFYIPGSGYPLSNMPLWIAMYLDIPTNPSVPPSIGGWTRWRVWQFSEAETVEGVGNPVDANWGPDNIDLLIQPGNVSGLSARFQNGNIYVSWNRNSDVDLLGYNIFLNKEWVGTVDEKATSYLITADKIPTNKNTPLEVSIEAFDYDGETSKVRSSVNL</sequence>
<dbReference type="InterPro" id="IPR013783">
    <property type="entry name" value="Ig-like_fold"/>
</dbReference>
<evidence type="ECO:0000259" key="2">
    <source>
        <dbReference type="Pfam" id="PF01471"/>
    </source>
</evidence>
<reference evidence="3 4" key="1">
    <citation type="journal article" date="2021" name="Int. J. Syst. Evol. Microbiol.">
        <title>Clostridium zeae sp. nov., isolated from corn silage.</title>
        <authorList>
            <person name="Kobayashi H."/>
            <person name="Tanizawa Y."/>
            <person name="Yagura M."/>
            <person name="Sakamoto M."/>
            <person name="Ohkuma M."/>
            <person name="Tohno M."/>
        </authorList>
    </citation>
    <scope>NUCLEOTIDE SEQUENCE [LARGE SCALE GENOMIC DNA]</scope>
    <source>
        <strain evidence="3 4">CSC2</strain>
    </source>
</reference>
<dbReference type="InterPro" id="IPR036365">
    <property type="entry name" value="PGBD-like_sf"/>
</dbReference>
<gene>
    <name evidence="3" type="ORF">CSC2_37170</name>
</gene>
<dbReference type="Gene3D" id="1.10.101.10">
    <property type="entry name" value="PGBD-like superfamily/PGBD"/>
    <property type="match status" value="3"/>
</dbReference>
<dbReference type="CDD" id="cd00599">
    <property type="entry name" value="GH25_muramidase"/>
    <property type="match status" value="1"/>
</dbReference>
<feature type="domain" description="Peptidoglycan binding-like" evidence="2">
    <location>
        <begin position="428"/>
        <end position="485"/>
    </location>
</feature>
<comment type="similarity">
    <text evidence="1">Belongs to the glycosyl hydrolase 25 family.</text>
</comment>
<dbReference type="Gene3D" id="2.60.40.10">
    <property type="entry name" value="Immunoglobulins"/>
    <property type="match status" value="1"/>
</dbReference>
<dbReference type="SUPFAM" id="SSF47090">
    <property type="entry name" value="PGBD-like"/>
    <property type="match status" value="3"/>
</dbReference>
<name>A0ABQ1EEJ6_9CLOT</name>
<dbReference type="Pfam" id="PF01183">
    <property type="entry name" value="Glyco_hydro_25"/>
    <property type="match status" value="1"/>
</dbReference>
<dbReference type="PROSITE" id="PS51904">
    <property type="entry name" value="GLYCOSYL_HYDROL_F25_2"/>
    <property type="match status" value="1"/>
</dbReference>